<reference evidence="1 2" key="1">
    <citation type="submission" date="2024-09" db="EMBL/GenBank/DDBJ databases">
        <authorList>
            <person name="Sun Q."/>
            <person name="Mori K."/>
        </authorList>
    </citation>
    <scope>NUCLEOTIDE SEQUENCE [LARGE SCALE GENOMIC DNA]</scope>
    <source>
        <strain evidence="1 2">TBRC 4938</strain>
    </source>
</reference>
<organism evidence="1 2">
    <name type="scientific">Rhizobium puerariae</name>
    <dbReference type="NCBI Taxonomy" id="1585791"/>
    <lineage>
        <taxon>Bacteria</taxon>
        <taxon>Pseudomonadati</taxon>
        <taxon>Pseudomonadota</taxon>
        <taxon>Alphaproteobacteria</taxon>
        <taxon>Hyphomicrobiales</taxon>
        <taxon>Rhizobiaceae</taxon>
        <taxon>Rhizobium/Agrobacterium group</taxon>
        <taxon>Rhizobium</taxon>
    </lineage>
</organism>
<keyword evidence="2" id="KW-1185">Reference proteome</keyword>
<accession>A0ABV6AHE4</accession>
<sequence length="75" mass="8585">MSFADDAKQFWSATYFLRRAQGRDTRMAVKVLRRLTGSSNATIAAKAEQSLVEHEAATRRMIGAQIKRRPAFRRE</sequence>
<protein>
    <submittedName>
        <fullName evidence="1">Uncharacterized protein</fullName>
    </submittedName>
</protein>
<evidence type="ECO:0000313" key="2">
    <source>
        <dbReference type="Proteomes" id="UP001589692"/>
    </source>
</evidence>
<evidence type="ECO:0000313" key="1">
    <source>
        <dbReference type="EMBL" id="MFB9950036.1"/>
    </source>
</evidence>
<name>A0ABV6AHE4_9HYPH</name>
<proteinExistence type="predicted"/>
<gene>
    <name evidence="1" type="ORF">ACFFP0_14330</name>
</gene>
<dbReference type="Proteomes" id="UP001589692">
    <property type="component" value="Unassembled WGS sequence"/>
</dbReference>
<comment type="caution">
    <text evidence="1">The sequence shown here is derived from an EMBL/GenBank/DDBJ whole genome shotgun (WGS) entry which is preliminary data.</text>
</comment>
<dbReference type="EMBL" id="JBHMAA010000015">
    <property type="protein sequence ID" value="MFB9950036.1"/>
    <property type="molecule type" value="Genomic_DNA"/>
</dbReference>
<dbReference type="RefSeq" id="WP_377261813.1">
    <property type="nucleotide sequence ID" value="NZ_JBHMAA010000015.1"/>
</dbReference>